<evidence type="ECO:0000313" key="1">
    <source>
        <dbReference type="EMBL" id="RSD26841.1"/>
    </source>
</evidence>
<sequence>MADQIQQAMKNAKAQLELSGNKVKVHHTELVRKVLSKEITNEEFLEEAKLLAKEKGREPK</sequence>
<comment type="caution">
    <text evidence="1">The sequence shown here is derived from an EMBL/GenBank/DDBJ whole genome shotgun (WGS) entry which is preliminary data.</text>
</comment>
<dbReference type="RefSeq" id="WP_125480500.1">
    <property type="nucleotide sequence ID" value="NZ_RSFW01000014.1"/>
</dbReference>
<proteinExistence type="predicted"/>
<dbReference type="Proteomes" id="UP000279911">
    <property type="component" value="Unassembled WGS sequence"/>
</dbReference>
<evidence type="ECO:0008006" key="3">
    <source>
        <dbReference type="Google" id="ProtNLM"/>
    </source>
</evidence>
<reference evidence="2" key="1">
    <citation type="submission" date="2018-12" db="EMBL/GenBank/DDBJ databases">
        <title>Bacillus chawlae sp. nov., Bacillus glennii sp. nov., and Bacillus saganii sp. nov. Isolated from the Vehicle Assembly Building at Kennedy Space Center where the Viking Spacecraft were Assembled.</title>
        <authorList>
            <person name="Seuylemezian A."/>
            <person name="Vaishampayan P."/>
        </authorList>
    </citation>
    <scope>NUCLEOTIDE SEQUENCE [LARGE SCALE GENOMIC DNA]</scope>
    <source>
        <strain evidence="2">DSM 13966</strain>
    </source>
</reference>
<organism evidence="1 2">
    <name type="scientific">Mesobacillus subterraneus</name>
    <dbReference type="NCBI Taxonomy" id="285983"/>
    <lineage>
        <taxon>Bacteria</taxon>
        <taxon>Bacillati</taxon>
        <taxon>Bacillota</taxon>
        <taxon>Bacilli</taxon>
        <taxon>Bacillales</taxon>
        <taxon>Bacillaceae</taxon>
        <taxon>Mesobacillus</taxon>
    </lineage>
</organism>
<name>A0A427TRG5_9BACI</name>
<protein>
    <recommendedName>
        <fullName evidence="3">Antitoxin VbhA domain-containing protein</fullName>
    </recommendedName>
</protein>
<dbReference type="AlphaFoldDB" id="A0A427TRG5"/>
<evidence type="ECO:0000313" key="2">
    <source>
        <dbReference type="Proteomes" id="UP000279911"/>
    </source>
</evidence>
<accession>A0A427TRG5</accession>
<gene>
    <name evidence="1" type="ORF">EJA10_13395</name>
</gene>
<dbReference type="EMBL" id="RSFW01000014">
    <property type="protein sequence ID" value="RSD26841.1"/>
    <property type="molecule type" value="Genomic_DNA"/>
</dbReference>